<feature type="non-terminal residue" evidence="2">
    <location>
        <position position="22"/>
    </location>
</feature>
<reference evidence="2" key="1">
    <citation type="submission" date="2020-02" db="EMBL/GenBank/DDBJ databases">
        <authorList>
            <person name="Meier V. D."/>
        </authorList>
    </citation>
    <scope>NUCLEOTIDE SEQUENCE</scope>
    <source>
        <strain evidence="2">AVDCRST_MAG68</strain>
    </source>
</reference>
<name>A0A6J4K5W7_9BACT</name>
<organism evidence="2">
    <name type="scientific">uncultured Gemmatimonadota bacterium</name>
    <dbReference type="NCBI Taxonomy" id="203437"/>
    <lineage>
        <taxon>Bacteria</taxon>
        <taxon>Pseudomonadati</taxon>
        <taxon>Gemmatimonadota</taxon>
        <taxon>environmental samples</taxon>
    </lineage>
</organism>
<feature type="non-terminal residue" evidence="2">
    <location>
        <position position="1"/>
    </location>
</feature>
<dbReference type="EMBL" id="CADCTW010000004">
    <property type="protein sequence ID" value="CAA9296633.1"/>
    <property type="molecule type" value="Genomic_DNA"/>
</dbReference>
<feature type="compositionally biased region" description="Low complexity" evidence="1">
    <location>
        <begin position="12"/>
        <end position="22"/>
    </location>
</feature>
<feature type="compositionally biased region" description="Basic residues" evidence="1">
    <location>
        <begin position="1"/>
        <end position="11"/>
    </location>
</feature>
<gene>
    <name evidence="2" type="ORF">AVDCRST_MAG68-1</name>
</gene>
<feature type="region of interest" description="Disordered" evidence="1">
    <location>
        <begin position="1"/>
        <end position="22"/>
    </location>
</feature>
<proteinExistence type="predicted"/>
<evidence type="ECO:0000256" key="1">
    <source>
        <dbReference type="SAM" id="MobiDB-lite"/>
    </source>
</evidence>
<dbReference type="AlphaFoldDB" id="A0A6J4K5W7"/>
<accession>A0A6J4K5W7</accession>
<evidence type="ECO:0000313" key="2">
    <source>
        <dbReference type="EMBL" id="CAA9296633.1"/>
    </source>
</evidence>
<sequence>ARRHRHAHRRPPGALRRPQSPL</sequence>
<protein>
    <submittedName>
        <fullName evidence="2">Uncharacterized protein</fullName>
    </submittedName>
</protein>